<keyword evidence="2" id="KW-1185">Reference proteome</keyword>
<evidence type="ECO:0000313" key="1">
    <source>
        <dbReference type="EMBL" id="CAL1409636.1"/>
    </source>
</evidence>
<dbReference type="AlphaFoldDB" id="A0AAV2GGP7"/>
<dbReference type="EMBL" id="OZ034821">
    <property type="protein sequence ID" value="CAL1409636.1"/>
    <property type="molecule type" value="Genomic_DNA"/>
</dbReference>
<gene>
    <name evidence="1" type="ORF">LTRI10_LOCUS49118</name>
</gene>
<organism evidence="1 2">
    <name type="scientific">Linum trigynum</name>
    <dbReference type="NCBI Taxonomy" id="586398"/>
    <lineage>
        <taxon>Eukaryota</taxon>
        <taxon>Viridiplantae</taxon>
        <taxon>Streptophyta</taxon>
        <taxon>Embryophyta</taxon>
        <taxon>Tracheophyta</taxon>
        <taxon>Spermatophyta</taxon>
        <taxon>Magnoliopsida</taxon>
        <taxon>eudicotyledons</taxon>
        <taxon>Gunneridae</taxon>
        <taxon>Pentapetalae</taxon>
        <taxon>rosids</taxon>
        <taxon>fabids</taxon>
        <taxon>Malpighiales</taxon>
        <taxon>Linaceae</taxon>
        <taxon>Linum</taxon>
    </lineage>
</organism>
<protein>
    <recommendedName>
        <fullName evidence="3">RNase H type-1 domain-containing protein</fullName>
    </recommendedName>
</protein>
<accession>A0AAV2GGP7</accession>
<evidence type="ECO:0008006" key="3">
    <source>
        <dbReference type="Google" id="ProtNLM"/>
    </source>
</evidence>
<sequence>MVALQEAESDEQIAQFLVALWFIWGEWNSQCWNKKKLEEFEIMGKAERWLAEYLEYQQKGSKMAPRQVARWKPPDIAAFKFNVDATTFAGAGTGLRVVVQDRNGGFAVLQLKEQEFNGQRNWLSCKL</sequence>
<dbReference type="Proteomes" id="UP001497516">
    <property type="component" value="Chromosome 8"/>
</dbReference>
<reference evidence="1 2" key="1">
    <citation type="submission" date="2024-04" db="EMBL/GenBank/DDBJ databases">
        <authorList>
            <person name="Fracassetti M."/>
        </authorList>
    </citation>
    <scope>NUCLEOTIDE SEQUENCE [LARGE SCALE GENOMIC DNA]</scope>
</reference>
<evidence type="ECO:0000313" key="2">
    <source>
        <dbReference type="Proteomes" id="UP001497516"/>
    </source>
</evidence>
<name>A0AAV2GGP7_9ROSI</name>
<proteinExistence type="predicted"/>